<gene>
    <name evidence="3" type="ORF">ACFSQP_00940</name>
</gene>
<protein>
    <submittedName>
        <fullName evidence="3">T9SS type A sorting domain-containing protein</fullName>
    </submittedName>
</protein>
<dbReference type="InterPro" id="IPR026444">
    <property type="entry name" value="Secre_tail"/>
</dbReference>
<accession>A0ABW5KPZ5</accession>
<dbReference type="Proteomes" id="UP001597472">
    <property type="component" value="Unassembled WGS sequence"/>
</dbReference>
<evidence type="ECO:0000259" key="2">
    <source>
        <dbReference type="Pfam" id="PF18962"/>
    </source>
</evidence>
<keyword evidence="4" id="KW-1185">Reference proteome</keyword>
<proteinExistence type="predicted"/>
<dbReference type="Pfam" id="PF18962">
    <property type="entry name" value="Por_Secre_tail"/>
    <property type="match status" value="1"/>
</dbReference>
<evidence type="ECO:0000313" key="3">
    <source>
        <dbReference type="EMBL" id="MFD2550368.1"/>
    </source>
</evidence>
<evidence type="ECO:0000256" key="1">
    <source>
        <dbReference type="ARBA" id="ARBA00022729"/>
    </source>
</evidence>
<evidence type="ECO:0000313" key="4">
    <source>
        <dbReference type="Proteomes" id="UP001597472"/>
    </source>
</evidence>
<reference evidence="4" key="1">
    <citation type="journal article" date="2019" name="Int. J. Syst. Evol. Microbiol.">
        <title>The Global Catalogue of Microorganisms (GCM) 10K type strain sequencing project: providing services to taxonomists for standard genome sequencing and annotation.</title>
        <authorList>
            <consortium name="The Broad Institute Genomics Platform"/>
            <consortium name="The Broad Institute Genome Sequencing Center for Infectious Disease"/>
            <person name="Wu L."/>
            <person name="Ma J."/>
        </authorList>
    </citation>
    <scope>NUCLEOTIDE SEQUENCE [LARGE SCALE GENOMIC DNA]</scope>
    <source>
        <strain evidence="4">KCTC 42587</strain>
    </source>
</reference>
<dbReference type="NCBIfam" id="TIGR04183">
    <property type="entry name" value="Por_Secre_tail"/>
    <property type="match status" value="1"/>
</dbReference>
<dbReference type="RefSeq" id="WP_376891114.1">
    <property type="nucleotide sequence ID" value="NZ_JBHULS010000001.1"/>
</dbReference>
<name>A0ABW5KPZ5_9FLAO</name>
<comment type="caution">
    <text evidence="3">The sequence shown here is derived from an EMBL/GenBank/DDBJ whole genome shotgun (WGS) entry which is preliminary data.</text>
</comment>
<organism evidence="3 4">
    <name type="scientific">Bizionia sediminis</name>
    <dbReference type="NCBI Taxonomy" id="1737064"/>
    <lineage>
        <taxon>Bacteria</taxon>
        <taxon>Pseudomonadati</taxon>
        <taxon>Bacteroidota</taxon>
        <taxon>Flavobacteriia</taxon>
        <taxon>Flavobacteriales</taxon>
        <taxon>Flavobacteriaceae</taxon>
        <taxon>Bizionia</taxon>
    </lineage>
</organism>
<sequence length="152" mass="16912">MLSDFSGQLQFEYQESELNGLNEAELSLAISNATGMWLGYVPDIDTNVNRLTYTFNTAATFSKVTADFNSALNVDNPQIMAAISIYPNPTASVVYIKYAYPVKTTVYNMIGQVIQTGNSHQVDLSLYEEATYLLQVQDQNSNASKLFKVIKK</sequence>
<feature type="domain" description="Secretion system C-terminal sorting" evidence="2">
    <location>
        <begin position="85"/>
        <end position="145"/>
    </location>
</feature>
<dbReference type="EMBL" id="JBHULS010000001">
    <property type="protein sequence ID" value="MFD2550368.1"/>
    <property type="molecule type" value="Genomic_DNA"/>
</dbReference>
<keyword evidence="1" id="KW-0732">Signal</keyword>